<evidence type="ECO:0000313" key="1">
    <source>
        <dbReference type="EMBL" id="HFI91122.1"/>
    </source>
</evidence>
<sequence length="220" mass="24547">MKKLLVLSFIVSLSFFIGCDKDESDDPNSLGGDVNTEISNVGDEFGLGVMVGDDYVNLNDQIVVKSNNNGLVTLNVKANVSQAPKIKQLLDKIPIDVYDANGNIDIDVQFKVTTAGIQDFFNKDNKPHALVKYDAKVGDQYKLTKSDGKTITRTVTARSDVDDFPYGFWYIKTITLEQDSRIPGVQKFVYRANHKFGIVYVEIYLEDGSKVSSYVYAPNY</sequence>
<proteinExistence type="predicted"/>
<organism evidence="1">
    <name type="scientific">Ignavibacterium album</name>
    <dbReference type="NCBI Taxonomy" id="591197"/>
    <lineage>
        <taxon>Bacteria</taxon>
        <taxon>Pseudomonadati</taxon>
        <taxon>Ignavibacteriota</taxon>
        <taxon>Ignavibacteria</taxon>
        <taxon>Ignavibacteriales</taxon>
        <taxon>Ignavibacteriaceae</taxon>
        <taxon>Ignavibacterium</taxon>
    </lineage>
</organism>
<reference evidence="1" key="1">
    <citation type="journal article" date="2020" name="mSystems">
        <title>Genome- and Community-Level Interaction Insights into Carbon Utilization and Element Cycling Functions of Hydrothermarchaeota in Hydrothermal Sediment.</title>
        <authorList>
            <person name="Zhou Z."/>
            <person name="Liu Y."/>
            <person name="Xu W."/>
            <person name="Pan J."/>
            <person name="Luo Z.H."/>
            <person name="Li M."/>
        </authorList>
    </citation>
    <scope>NUCLEOTIDE SEQUENCE [LARGE SCALE GENOMIC DNA]</scope>
    <source>
        <strain evidence="1">SpSt-479</strain>
    </source>
</reference>
<protein>
    <recommendedName>
        <fullName evidence="2">Lipoprotein</fullName>
    </recommendedName>
</protein>
<name>A0A7V2ZJI4_9BACT</name>
<dbReference type="EMBL" id="DSUJ01000008">
    <property type="protein sequence ID" value="HFI91122.1"/>
    <property type="molecule type" value="Genomic_DNA"/>
</dbReference>
<dbReference type="PROSITE" id="PS51257">
    <property type="entry name" value="PROKAR_LIPOPROTEIN"/>
    <property type="match status" value="1"/>
</dbReference>
<dbReference type="AlphaFoldDB" id="A0A7V2ZJI4"/>
<gene>
    <name evidence="1" type="ORF">ENS31_06255</name>
</gene>
<accession>A0A7V2ZJI4</accession>
<comment type="caution">
    <text evidence="1">The sequence shown here is derived from an EMBL/GenBank/DDBJ whole genome shotgun (WGS) entry which is preliminary data.</text>
</comment>
<evidence type="ECO:0008006" key="2">
    <source>
        <dbReference type="Google" id="ProtNLM"/>
    </source>
</evidence>